<feature type="transmembrane region" description="Helical" evidence="8">
    <location>
        <begin position="71"/>
        <end position="97"/>
    </location>
</feature>
<feature type="transmembrane region" description="Helical" evidence="8">
    <location>
        <begin position="389"/>
        <end position="408"/>
    </location>
</feature>
<feature type="transmembrane region" description="Helical" evidence="8">
    <location>
        <begin position="312"/>
        <end position="337"/>
    </location>
</feature>
<feature type="transmembrane region" description="Helical" evidence="8">
    <location>
        <begin position="191"/>
        <end position="211"/>
    </location>
</feature>
<name>A0ABW2Q1J9_9BACL</name>
<proteinExistence type="inferred from homology"/>
<dbReference type="CDD" id="cd10322">
    <property type="entry name" value="SLC5sbd"/>
    <property type="match status" value="1"/>
</dbReference>
<keyword evidence="6 8" id="KW-0472">Membrane</keyword>
<dbReference type="RefSeq" id="WP_380970202.1">
    <property type="nucleotide sequence ID" value="NZ_JBHTCO010000045.1"/>
</dbReference>
<feature type="transmembrane region" description="Helical" evidence="8">
    <location>
        <begin position="413"/>
        <end position="432"/>
    </location>
</feature>
<protein>
    <submittedName>
        <fullName evidence="9">Sodium:solute symporter</fullName>
    </submittedName>
</protein>
<evidence type="ECO:0000256" key="6">
    <source>
        <dbReference type="ARBA" id="ARBA00023136"/>
    </source>
</evidence>
<feature type="transmembrane region" description="Helical" evidence="8">
    <location>
        <begin position="156"/>
        <end position="179"/>
    </location>
</feature>
<evidence type="ECO:0000256" key="5">
    <source>
        <dbReference type="ARBA" id="ARBA00022989"/>
    </source>
</evidence>
<feature type="transmembrane region" description="Helical" evidence="8">
    <location>
        <begin position="438"/>
        <end position="459"/>
    </location>
</feature>
<organism evidence="9 10">
    <name type="scientific">Scopulibacillus cellulosilyticus</name>
    <dbReference type="NCBI Taxonomy" id="2665665"/>
    <lineage>
        <taxon>Bacteria</taxon>
        <taxon>Bacillati</taxon>
        <taxon>Bacillota</taxon>
        <taxon>Bacilli</taxon>
        <taxon>Bacillales</taxon>
        <taxon>Sporolactobacillaceae</taxon>
        <taxon>Scopulibacillus</taxon>
    </lineage>
</organism>
<evidence type="ECO:0000313" key="9">
    <source>
        <dbReference type="EMBL" id="MFC7395501.1"/>
    </source>
</evidence>
<dbReference type="PANTHER" id="PTHR48086">
    <property type="entry name" value="SODIUM/PROLINE SYMPORTER-RELATED"/>
    <property type="match status" value="1"/>
</dbReference>
<gene>
    <name evidence="9" type="ORF">ACFQRG_21565</name>
</gene>
<feature type="transmembrane region" description="Helical" evidence="8">
    <location>
        <begin position="123"/>
        <end position="144"/>
    </location>
</feature>
<dbReference type="Pfam" id="PF00474">
    <property type="entry name" value="SSF"/>
    <property type="match status" value="1"/>
</dbReference>
<dbReference type="EMBL" id="JBHTCO010000045">
    <property type="protein sequence ID" value="MFC7395501.1"/>
    <property type="molecule type" value="Genomic_DNA"/>
</dbReference>
<evidence type="ECO:0000256" key="7">
    <source>
        <dbReference type="RuleBase" id="RU362091"/>
    </source>
</evidence>
<keyword evidence="5 8" id="KW-1133">Transmembrane helix</keyword>
<sequence length="477" mass="51138">MHITPNLNLLWYVVGYAILMVIIGFFFSKKVSKSEDFILAGRGLGTFVLAGTLLASWVGSGTVSGGETSMAYSFGIIPSLLSNIPALVGIGILYFILPKIRETIGDRKKYTLASIMEEKYGQFARVLTIIIIILAYVGIVSYQYKGVGFILNVTTGLSVGWGTTIGAVLIIFLAAIGGLRSVANTDFISTFIMIIGLLVTLPTIYIIAGGWHGVISNTPHSHLTFTGPLSIPQLIGYLLPTLFLLLGDQNMYQRMAASKGDRTSKKAQIVWFIGYLIVAPTISLIAFASASLFHNIDPGMALMATSAVMPQFVGGLLLAATTAFIITTGDSFLLSAATNVTYDIVDRLSKKKYTDAQLLMFTRIFVIVLGLLAYLLINFFPTVLSVQMYAYTVYGAGITPAILSLFLWKRANAAGAVSSMLVGVIVTLVWEVGLGQPFGLNSSVISIPAAIIVLIIVTLTTSKRLTPSSDSSTSIES</sequence>
<feature type="transmembrane region" description="Helical" evidence="8">
    <location>
        <begin position="358"/>
        <end position="377"/>
    </location>
</feature>
<dbReference type="InterPro" id="IPR001734">
    <property type="entry name" value="Na/solute_symporter"/>
</dbReference>
<keyword evidence="4 8" id="KW-0812">Transmembrane</keyword>
<feature type="transmembrane region" description="Helical" evidence="8">
    <location>
        <begin position="231"/>
        <end position="248"/>
    </location>
</feature>
<comment type="similarity">
    <text evidence="2 7">Belongs to the sodium:solute symporter (SSF) (TC 2.A.21) family.</text>
</comment>
<feature type="transmembrane region" description="Helical" evidence="8">
    <location>
        <begin position="6"/>
        <end position="27"/>
    </location>
</feature>
<dbReference type="InterPro" id="IPR038377">
    <property type="entry name" value="Na/Glc_symporter_sf"/>
</dbReference>
<comment type="caution">
    <text evidence="9">The sequence shown here is derived from an EMBL/GenBank/DDBJ whole genome shotgun (WGS) entry which is preliminary data.</text>
</comment>
<dbReference type="Gene3D" id="1.20.1730.10">
    <property type="entry name" value="Sodium/glucose cotransporter"/>
    <property type="match status" value="1"/>
</dbReference>
<evidence type="ECO:0000313" key="10">
    <source>
        <dbReference type="Proteomes" id="UP001596505"/>
    </source>
</evidence>
<feature type="transmembrane region" description="Helical" evidence="8">
    <location>
        <begin position="39"/>
        <end position="59"/>
    </location>
</feature>
<feature type="transmembrane region" description="Helical" evidence="8">
    <location>
        <begin position="269"/>
        <end position="292"/>
    </location>
</feature>
<evidence type="ECO:0000256" key="4">
    <source>
        <dbReference type="ARBA" id="ARBA00022692"/>
    </source>
</evidence>
<dbReference type="InterPro" id="IPR050277">
    <property type="entry name" value="Sodium:Solute_Symporter"/>
</dbReference>
<evidence type="ECO:0000256" key="8">
    <source>
        <dbReference type="SAM" id="Phobius"/>
    </source>
</evidence>
<dbReference type="PROSITE" id="PS50283">
    <property type="entry name" value="NA_SOLUT_SYMP_3"/>
    <property type="match status" value="1"/>
</dbReference>
<evidence type="ECO:0000256" key="3">
    <source>
        <dbReference type="ARBA" id="ARBA00022448"/>
    </source>
</evidence>
<keyword evidence="10" id="KW-1185">Reference proteome</keyword>
<evidence type="ECO:0000256" key="1">
    <source>
        <dbReference type="ARBA" id="ARBA00004141"/>
    </source>
</evidence>
<evidence type="ECO:0000256" key="2">
    <source>
        <dbReference type="ARBA" id="ARBA00006434"/>
    </source>
</evidence>
<keyword evidence="3" id="KW-0813">Transport</keyword>
<reference evidence="10" key="1">
    <citation type="journal article" date="2019" name="Int. J. Syst. Evol. Microbiol.">
        <title>The Global Catalogue of Microorganisms (GCM) 10K type strain sequencing project: providing services to taxonomists for standard genome sequencing and annotation.</title>
        <authorList>
            <consortium name="The Broad Institute Genomics Platform"/>
            <consortium name="The Broad Institute Genome Sequencing Center for Infectious Disease"/>
            <person name="Wu L."/>
            <person name="Ma J."/>
        </authorList>
    </citation>
    <scope>NUCLEOTIDE SEQUENCE [LARGE SCALE GENOMIC DNA]</scope>
    <source>
        <strain evidence="10">CGMCC 1.16305</strain>
    </source>
</reference>
<comment type="subcellular location">
    <subcellularLocation>
        <location evidence="1">Membrane</location>
        <topology evidence="1">Multi-pass membrane protein</topology>
    </subcellularLocation>
</comment>
<dbReference type="Proteomes" id="UP001596505">
    <property type="component" value="Unassembled WGS sequence"/>
</dbReference>
<accession>A0ABW2Q1J9</accession>
<dbReference type="PANTHER" id="PTHR48086:SF7">
    <property type="entry name" value="SODIUM-SOLUTE SYMPORTER-RELATED"/>
    <property type="match status" value="1"/>
</dbReference>